<dbReference type="Gene3D" id="1.10.10.2220">
    <property type="match status" value="1"/>
</dbReference>
<comment type="function">
    <text evidence="3">DNA-dependent ATPase and ATP-dependent 5'-3' DNA helicase. Has no activity on blunt DNA or DNA with 3'-overhangs, requires at least 10 bases of 5'-ssDNA for helicase activity.</text>
</comment>
<dbReference type="SUPFAM" id="SSF52540">
    <property type="entry name" value="P-loop containing nucleoside triphosphate hydrolases"/>
    <property type="match status" value="2"/>
</dbReference>
<feature type="domain" description="Helix-hairpin-helix DNA-binding motif class 1" evidence="4">
    <location>
        <begin position="82"/>
        <end position="103"/>
    </location>
</feature>
<keyword evidence="3" id="KW-0238">DNA-binding</keyword>
<dbReference type="EC" id="5.6.2.3" evidence="3"/>
<comment type="caution">
    <text evidence="6">The sequence shown here is derived from an EMBL/GenBank/DDBJ whole genome shotgun (WGS) entry which is preliminary data.</text>
</comment>
<dbReference type="GO" id="GO:0043139">
    <property type="term" value="F:5'-3' DNA helicase activity"/>
    <property type="evidence" value="ECO:0007669"/>
    <property type="project" value="UniProtKB-UniRule"/>
</dbReference>
<gene>
    <name evidence="3" type="primary">recD2</name>
    <name evidence="6" type="ORF">IAB02_08390</name>
</gene>
<comment type="catalytic activity">
    <reaction evidence="3">
        <text>ATP + H2O = ADP + phosphate + H(+)</text>
        <dbReference type="Rhea" id="RHEA:13065"/>
        <dbReference type="ChEBI" id="CHEBI:15377"/>
        <dbReference type="ChEBI" id="CHEBI:15378"/>
        <dbReference type="ChEBI" id="CHEBI:30616"/>
        <dbReference type="ChEBI" id="CHEBI:43474"/>
        <dbReference type="ChEBI" id="CHEBI:456216"/>
        <dbReference type="EC" id="5.6.2.3"/>
    </reaction>
</comment>
<keyword evidence="1 3" id="KW-0547">Nucleotide-binding</keyword>
<reference evidence="6" key="1">
    <citation type="submission" date="2020-10" db="EMBL/GenBank/DDBJ databases">
        <authorList>
            <person name="Gilroy R."/>
        </authorList>
    </citation>
    <scope>NUCLEOTIDE SEQUENCE</scope>
    <source>
        <strain evidence="6">ChiHcec3-11533</strain>
    </source>
</reference>
<dbReference type="GO" id="GO:0005524">
    <property type="term" value="F:ATP binding"/>
    <property type="evidence" value="ECO:0007669"/>
    <property type="project" value="UniProtKB-UniRule"/>
</dbReference>
<evidence type="ECO:0000259" key="4">
    <source>
        <dbReference type="SMART" id="SM00278"/>
    </source>
</evidence>
<dbReference type="NCBIfam" id="TIGR01448">
    <property type="entry name" value="recD_rel"/>
    <property type="match status" value="1"/>
</dbReference>
<dbReference type="GO" id="GO:0016787">
    <property type="term" value="F:hydrolase activity"/>
    <property type="evidence" value="ECO:0007669"/>
    <property type="project" value="UniProtKB-KW"/>
</dbReference>
<sequence>MPSFKATVERITYRNEENGWTVAQIKLEDGARLGAVGRMPFLAAGESAVFEGEEVEHREYGRQIRVERYESLRPEGALAIERYLASGLIRGVGPATAKLIVDTFGRRTLDVLESEPERLREVPGIGPKRAAMIGASFLENNAMRVTMMFLQNCGLTPGLAVRVYRAYGENTENILRENPYRMADEIEGVGFKTADELALSMGFQPESPFRLRSGVRYVLQEAANASGHVYLPLMRLAAEAGRVLGADEDLVDNAIRGLLIEGGLVAEDVDGETAVYLPWLYEAESDAAYRLRLLQKSFRSDAQDEVELEARVRRAETIEGITLSDAQRQAVMECQRTGVLIVTGGPGTGKTTCIRAMLRLLGESVELCAPTGRAAKRMSEATGRQARTIHRMLEYAGEEERFLRDERNPLDCSAVIVDEMSMVDIFLLRALLRALEPGTRLILVGDKDQLMSVGAGNVLFDLLESGVIPSVRLNEIFRQAAGSMIIRNAHRINRGEYPEIRNRDTDFFLERKESVAQAVDSVVRLVTHRLPNYLHLDPMRSIQVMAPMKRGDAGVFALNRALQRALNPPEIGKPEIQRGDNVFRLGDKVMQIKNDYDLEWVRGAEPGIGVFNGDIGFIVEMDEQENALTVAFDDGRVVEYDAPALEELELSYCISVHKSQGSEFDCVVLPLINGPQMLMTRNLLYTAVTRAKKLVVIVGREACVQRMVENDHVDRRFSALQKRLRELP</sequence>
<dbReference type="SMART" id="SM00382">
    <property type="entry name" value="AAA"/>
    <property type="match status" value="1"/>
</dbReference>
<accession>A0A9D1IEH8</accession>
<evidence type="ECO:0000313" key="7">
    <source>
        <dbReference type="Proteomes" id="UP000824072"/>
    </source>
</evidence>
<name>A0A9D1IEH8_9FIRM</name>
<dbReference type="InterPro" id="IPR041451">
    <property type="entry name" value="RecD2_SH13"/>
</dbReference>
<dbReference type="InterPro" id="IPR027417">
    <property type="entry name" value="P-loop_NTPase"/>
</dbReference>
<dbReference type="Pfam" id="PF23139">
    <property type="entry name" value="OB_YrrC"/>
    <property type="match status" value="1"/>
</dbReference>
<dbReference type="EMBL" id="DVMU01000186">
    <property type="protein sequence ID" value="HIU34567.1"/>
    <property type="molecule type" value="Genomic_DNA"/>
</dbReference>
<dbReference type="Pfam" id="PF18335">
    <property type="entry name" value="SH3_13"/>
    <property type="match status" value="1"/>
</dbReference>
<keyword evidence="3" id="KW-0378">Hydrolase</keyword>
<proteinExistence type="inferred from homology"/>
<feature type="binding site" evidence="3">
    <location>
        <begin position="347"/>
        <end position="351"/>
    </location>
    <ligand>
        <name>ATP</name>
        <dbReference type="ChEBI" id="CHEBI:30616"/>
    </ligand>
</feature>
<evidence type="ECO:0000259" key="5">
    <source>
        <dbReference type="SMART" id="SM00382"/>
    </source>
</evidence>
<dbReference type="GO" id="GO:0006310">
    <property type="term" value="P:DNA recombination"/>
    <property type="evidence" value="ECO:0007669"/>
    <property type="project" value="InterPro"/>
</dbReference>
<dbReference type="Pfam" id="PF14520">
    <property type="entry name" value="HHH_5"/>
    <property type="match status" value="1"/>
</dbReference>
<dbReference type="Proteomes" id="UP000824072">
    <property type="component" value="Unassembled WGS sequence"/>
</dbReference>
<dbReference type="Gene3D" id="2.30.30.940">
    <property type="match status" value="1"/>
</dbReference>
<evidence type="ECO:0000313" key="6">
    <source>
        <dbReference type="EMBL" id="HIU34567.1"/>
    </source>
</evidence>
<feature type="domain" description="Helix-hairpin-helix DNA-binding motif class 1" evidence="4">
    <location>
        <begin position="117"/>
        <end position="136"/>
    </location>
</feature>
<dbReference type="CDD" id="cd17933">
    <property type="entry name" value="DEXSc_RecD-like"/>
    <property type="match status" value="1"/>
</dbReference>
<dbReference type="Pfam" id="PF14490">
    <property type="entry name" value="HHH_RecD2"/>
    <property type="match status" value="1"/>
</dbReference>
<evidence type="ECO:0000256" key="3">
    <source>
        <dbReference type="HAMAP-Rule" id="MF_01488"/>
    </source>
</evidence>
<keyword evidence="3" id="KW-0413">Isomerase</keyword>
<dbReference type="GO" id="GO:0017116">
    <property type="term" value="F:single-stranded DNA helicase activity"/>
    <property type="evidence" value="ECO:0007669"/>
    <property type="project" value="TreeGrafter"/>
</dbReference>
<dbReference type="GO" id="GO:0006281">
    <property type="term" value="P:DNA repair"/>
    <property type="evidence" value="ECO:0007669"/>
    <property type="project" value="InterPro"/>
</dbReference>
<organism evidence="6 7">
    <name type="scientific">Candidatus Pullichristensenella excrementigallinarum</name>
    <dbReference type="NCBI Taxonomy" id="2840907"/>
    <lineage>
        <taxon>Bacteria</taxon>
        <taxon>Bacillati</taxon>
        <taxon>Bacillota</taxon>
        <taxon>Clostridia</taxon>
        <taxon>Candidatus Pullichristensenella</taxon>
    </lineage>
</organism>
<dbReference type="GO" id="GO:0003677">
    <property type="term" value="F:DNA binding"/>
    <property type="evidence" value="ECO:0007669"/>
    <property type="project" value="UniProtKB-UniRule"/>
</dbReference>
<protein>
    <recommendedName>
        <fullName evidence="3">ATP-dependent RecD2 DNA helicase</fullName>
        <ecNumber evidence="3">5.6.2.3</ecNumber>
    </recommendedName>
    <alternativeName>
        <fullName evidence="3">DNA 5'-3' helicase subunit RecD2</fullName>
    </alternativeName>
</protein>
<dbReference type="InterPro" id="IPR055446">
    <property type="entry name" value="RecD2_N_OB"/>
</dbReference>
<keyword evidence="3 6" id="KW-0347">Helicase</keyword>
<dbReference type="InterPro" id="IPR050534">
    <property type="entry name" value="Coronavir_polyprotein_1ab"/>
</dbReference>
<evidence type="ECO:0000256" key="2">
    <source>
        <dbReference type="ARBA" id="ARBA00022840"/>
    </source>
</evidence>
<dbReference type="Gene3D" id="3.40.50.300">
    <property type="entry name" value="P-loop containing nucleotide triphosphate hydrolases"/>
    <property type="match status" value="2"/>
</dbReference>
<feature type="domain" description="AAA+ ATPase" evidence="5">
    <location>
        <begin position="336"/>
        <end position="469"/>
    </location>
</feature>
<dbReference type="PANTHER" id="PTHR43788:SF6">
    <property type="entry name" value="DNA HELICASE B"/>
    <property type="match status" value="1"/>
</dbReference>
<dbReference type="Pfam" id="PF13538">
    <property type="entry name" value="UvrD_C_2"/>
    <property type="match status" value="1"/>
</dbReference>
<dbReference type="InterPro" id="IPR029493">
    <property type="entry name" value="RecD2-like_HHH"/>
</dbReference>
<dbReference type="InterPro" id="IPR010994">
    <property type="entry name" value="RuvA_2-like"/>
</dbReference>
<dbReference type="PANTHER" id="PTHR43788">
    <property type="entry name" value="DNA2/NAM7 HELICASE FAMILY MEMBER"/>
    <property type="match status" value="1"/>
</dbReference>
<evidence type="ECO:0000256" key="1">
    <source>
        <dbReference type="ARBA" id="ARBA00022741"/>
    </source>
</evidence>
<dbReference type="CDD" id="cd18809">
    <property type="entry name" value="SF1_C_RecD"/>
    <property type="match status" value="1"/>
</dbReference>
<dbReference type="GO" id="GO:0009338">
    <property type="term" value="C:exodeoxyribonuclease V complex"/>
    <property type="evidence" value="ECO:0007669"/>
    <property type="project" value="TreeGrafter"/>
</dbReference>
<dbReference type="Pfam" id="PF13245">
    <property type="entry name" value="AAA_19"/>
    <property type="match status" value="1"/>
</dbReference>
<comment type="similarity">
    <text evidence="3">Belongs to the RecD family. RecD2 subfamily.</text>
</comment>
<dbReference type="InterPro" id="IPR006345">
    <property type="entry name" value="RecD2"/>
</dbReference>
<dbReference type="HAMAP" id="MF_01488">
    <property type="entry name" value="RecD2"/>
    <property type="match status" value="1"/>
</dbReference>
<dbReference type="InterPro" id="IPR003593">
    <property type="entry name" value="AAA+_ATPase"/>
</dbReference>
<feature type="domain" description="Helix-hairpin-helix DNA-binding motif class 1" evidence="4">
    <location>
        <begin position="181"/>
        <end position="200"/>
    </location>
</feature>
<dbReference type="SUPFAM" id="SSF47781">
    <property type="entry name" value="RuvA domain 2-like"/>
    <property type="match status" value="1"/>
</dbReference>
<keyword evidence="2 3" id="KW-0067">ATP-binding</keyword>
<dbReference type="AlphaFoldDB" id="A0A9D1IEH8"/>
<dbReference type="SMART" id="SM00278">
    <property type="entry name" value="HhH1"/>
    <property type="match status" value="3"/>
</dbReference>
<dbReference type="InterPro" id="IPR003583">
    <property type="entry name" value="Hlx-hairpin-Hlx_DNA-bd_motif"/>
</dbReference>
<reference evidence="6" key="2">
    <citation type="journal article" date="2021" name="PeerJ">
        <title>Extensive microbial diversity within the chicken gut microbiome revealed by metagenomics and culture.</title>
        <authorList>
            <person name="Gilroy R."/>
            <person name="Ravi A."/>
            <person name="Getino M."/>
            <person name="Pursley I."/>
            <person name="Horton D.L."/>
            <person name="Alikhan N.F."/>
            <person name="Baker D."/>
            <person name="Gharbi K."/>
            <person name="Hall N."/>
            <person name="Watson M."/>
            <person name="Adriaenssens E.M."/>
            <person name="Foster-Nyarko E."/>
            <person name="Jarju S."/>
            <person name="Secka A."/>
            <person name="Antonio M."/>
            <person name="Oren A."/>
            <person name="Chaudhuri R.R."/>
            <person name="La Ragione R."/>
            <person name="Hildebrand F."/>
            <person name="Pallen M.J."/>
        </authorList>
    </citation>
    <scope>NUCLEOTIDE SEQUENCE</scope>
    <source>
        <strain evidence="6">ChiHcec3-11533</strain>
    </source>
</reference>
<dbReference type="Gene3D" id="1.10.150.20">
    <property type="entry name" value="5' to 3' exonuclease, C-terminal subdomain"/>
    <property type="match status" value="1"/>
</dbReference>
<dbReference type="InterPro" id="IPR027785">
    <property type="entry name" value="UvrD-like_helicase_C"/>
</dbReference>